<dbReference type="Gramene" id="Psat04G0241500-T1">
    <property type="protein sequence ID" value="KAI5417788.1"/>
    <property type="gene ID" value="KIW84_042415"/>
</dbReference>
<dbReference type="GO" id="GO:0061630">
    <property type="term" value="F:ubiquitin protein ligase activity"/>
    <property type="evidence" value="ECO:0007669"/>
    <property type="project" value="InterPro"/>
</dbReference>
<sequence length="416" mass="46204">MSPPCPPFECAHMWGPPFVSSLKDSSLHSSLRQPAFDLIQTIIVSDVTALIYSVLNCRVTRSIDSSMAYEFLKLDDESDDILLSSILDGEEQDCNSSWSEFNVQSGIASQECRDWMCIPMLWVDVLVDISPSILPLSFSKDLFLGYDLVFRWCYDFHNRLCSTYFGPGGTNTEPVCSSVPLKYRSAYTCAIPLEPCRYIACICYFGGGYTGTVENLHYREAPVADLCLDFTLPGYPDYTLKPGDEIVDLNNLEDYISMVVDATAKTGITRQLEAFRAGFNQVFDVSSLQIFTPHELDYLLCGRRELWKTETLADHIKFDHGYTAKSPAIVNLLEIMGGFTPEQQRAFCQFVTGAPKLPLGGLAVLNPKLTIVRKLSSTAVNTSYNGIVHSESADDDLPSVKACAPLEPNNSLDQSL</sequence>
<comment type="caution">
    <text evidence="5">The sequence shown here is derived from an EMBL/GenBank/DDBJ whole genome shotgun (WGS) entry which is preliminary data.</text>
</comment>
<feature type="active site" description="Glycyl thioester intermediate" evidence="3">
    <location>
        <position position="403"/>
    </location>
</feature>
<dbReference type="SMART" id="SM00119">
    <property type="entry name" value="HECTc"/>
    <property type="match status" value="1"/>
</dbReference>
<gene>
    <name evidence="5" type="ORF">KIW84_042415</name>
</gene>
<dbReference type="InterPro" id="IPR045322">
    <property type="entry name" value="HECTD1/TRIP12-like"/>
</dbReference>
<dbReference type="GO" id="GO:0043161">
    <property type="term" value="P:proteasome-mediated ubiquitin-dependent protein catabolic process"/>
    <property type="evidence" value="ECO:0007669"/>
    <property type="project" value="TreeGrafter"/>
</dbReference>
<reference evidence="5 6" key="1">
    <citation type="journal article" date="2022" name="Nat. Genet.">
        <title>Improved pea reference genome and pan-genome highlight genomic features and evolutionary characteristics.</title>
        <authorList>
            <person name="Yang T."/>
            <person name="Liu R."/>
            <person name="Luo Y."/>
            <person name="Hu S."/>
            <person name="Wang D."/>
            <person name="Wang C."/>
            <person name="Pandey M.K."/>
            <person name="Ge S."/>
            <person name="Xu Q."/>
            <person name="Li N."/>
            <person name="Li G."/>
            <person name="Huang Y."/>
            <person name="Saxena R.K."/>
            <person name="Ji Y."/>
            <person name="Li M."/>
            <person name="Yan X."/>
            <person name="He Y."/>
            <person name="Liu Y."/>
            <person name="Wang X."/>
            <person name="Xiang C."/>
            <person name="Varshney R.K."/>
            <person name="Ding H."/>
            <person name="Gao S."/>
            <person name="Zong X."/>
        </authorList>
    </citation>
    <scope>NUCLEOTIDE SEQUENCE [LARGE SCALE GENOMIC DNA]</scope>
    <source>
        <strain evidence="5 6">cv. Zhongwan 6</strain>
    </source>
</reference>
<dbReference type="InterPro" id="IPR035983">
    <property type="entry name" value="Hect_E3_ubiquitin_ligase"/>
</dbReference>
<dbReference type="PANTHER" id="PTHR45670:SF1">
    <property type="entry name" value="E3 UBIQUITIN-PROTEIN LIGASE HECTD1"/>
    <property type="match status" value="1"/>
</dbReference>
<protein>
    <recommendedName>
        <fullName evidence="4">HECT domain-containing protein</fullName>
    </recommendedName>
</protein>
<dbReference type="Proteomes" id="UP001058974">
    <property type="component" value="Chromosome 4"/>
</dbReference>
<dbReference type="Pfam" id="PF00632">
    <property type="entry name" value="HECT"/>
    <property type="match status" value="1"/>
</dbReference>
<accession>A0A9D5AQJ0</accession>
<dbReference type="GO" id="GO:0000209">
    <property type="term" value="P:protein polyubiquitination"/>
    <property type="evidence" value="ECO:0007669"/>
    <property type="project" value="TreeGrafter"/>
</dbReference>
<feature type="domain" description="HECT" evidence="4">
    <location>
        <begin position="244"/>
        <end position="403"/>
    </location>
</feature>
<dbReference type="SUPFAM" id="SSF56204">
    <property type="entry name" value="Hect, E3 ligase catalytic domain"/>
    <property type="match status" value="1"/>
</dbReference>
<name>A0A9D5AQJ0_PEA</name>
<keyword evidence="6" id="KW-1185">Reference proteome</keyword>
<dbReference type="Gene3D" id="3.30.2160.10">
    <property type="entry name" value="Hect, E3 ligase catalytic domain"/>
    <property type="match status" value="1"/>
</dbReference>
<evidence type="ECO:0000256" key="2">
    <source>
        <dbReference type="ARBA" id="ARBA00022786"/>
    </source>
</evidence>
<dbReference type="PANTHER" id="PTHR45670">
    <property type="entry name" value="E3 UBIQUITIN-PROTEIN LIGASE TRIP12"/>
    <property type="match status" value="1"/>
</dbReference>
<proteinExistence type="predicted"/>
<evidence type="ECO:0000256" key="1">
    <source>
        <dbReference type="ARBA" id="ARBA00022679"/>
    </source>
</evidence>
<evidence type="ECO:0000313" key="5">
    <source>
        <dbReference type="EMBL" id="KAI5417788.1"/>
    </source>
</evidence>
<dbReference type="Gene3D" id="3.30.2410.10">
    <property type="entry name" value="Hect, E3 ligase catalytic domain"/>
    <property type="match status" value="1"/>
</dbReference>
<organism evidence="5 6">
    <name type="scientific">Pisum sativum</name>
    <name type="common">Garden pea</name>
    <name type="synonym">Lathyrus oleraceus</name>
    <dbReference type="NCBI Taxonomy" id="3888"/>
    <lineage>
        <taxon>Eukaryota</taxon>
        <taxon>Viridiplantae</taxon>
        <taxon>Streptophyta</taxon>
        <taxon>Embryophyta</taxon>
        <taxon>Tracheophyta</taxon>
        <taxon>Spermatophyta</taxon>
        <taxon>Magnoliopsida</taxon>
        <taxon>eudicotyledons</taxon>
        <taxon>Gunneridae</taxon>
        <taxon>Pentapetalae</taxon>
        <taxon>rosids</taxon>
        <taxon>fabids</taxon>
        <taxon>Fabales</taxon>
        <taxon>Fabaceae</taxon>
        <taxon>Papilionoideae</taxon>
        <taxon>50 kb inversion clade</taxon>
        <taxon>NPAAA clade</taxon>
        <taxon>Hologalegina</taxon>
        <taxon>IRL clade</taxon>
        <taxon>Fabeae</taxon>
        <taxon>Lathyrus</taxon>
    </lineage>
</organism>
<keyword evidence="1" id="KW-0808">Transferase</keyword>
<dbReference type="PROSITE" id="PS50237">
    <property type="entry name" value="HECT"/>
    <property type="match status" value="1"/>
</dbReference>
<dbReference type="AlphaFoldDB" id="A0A9D5AQJ0"/>
<dbReference type="InterPro" id="IPR000569">
    <property type="entry name" value="HECT_dom"/>
</dbReference>
<dbReference type="Gene3D" id="3.90.1750.10">
    <property type="entry name" value="Hect, E3 ligase catalytic domains"/>
    <property type="match status" value="1"/>
</dbReference>
<evidence type="ECO:0000256" key="3">
    <source>
        <dbReference type="PROSITE-ProRule" id="PRU00104"/>
    </source>
</evidence>
<evidence type="ECO:0000313" key="6">
    <source>
        <dbReference type="Proteomes" id="UP001058974"/>
    </source>
</evidence>
<dbReference type="EMBL" id="JAMSHJ010000004">
    <property type="protein sequence ID" value="KAI5417788.1"/>
    <property type="molecule type" value="Genomic_DNA"/>
</dbReference>
<evidence type="ECO:0000259" key="4">
    <source>
        <dbReference type="PROSITE" id="PS50237"/>
    </source>
</evidence>
<keyword evidence="2 3" id="KW-0833">Ubl conjugation pathway</keyword>